<dbReference type="SUPFAM" id="SSF111369">
    <property type="entry name" value="HlyD-like secretion proteins"/>
    <property type="match status" value="1"/>
</dbReference>
<evidence type="ECO:0000313" key="6">
    <source>
        <dbReference type="Proteomes" id="UP000293562"/>
    </source>
</evidence>
<name>A0A4V2FS03_9BACT</name>
<dbReference type="Gene3D" id="2.40.50.100">
    <property type="match status" value="1"/>
</dbReference>
<sequence length="357" mass="40419">MKNKTNLYVSLFILIIVVAFVLLQQTKSDHKYTASEKPKIVNLKLRQYVSGVLIPEREVKIKSQISGILNKLYHKAGDTIHTGDLIAEISILPNPQNIEIAEKTLKTCQINHEKCEKEFKRYKELYAKEVIAEQEFDKYRESYLISQEEMSSAKKQLQIIQKGYSQSQQNIPNFIRSTVSGTVLDIPLKEGASVTERNNYNEGSTIANIADLQNLIFKAKVSESDVAYLKKGMAFEIGISALKNKKLKATLSHITPKAVEENGMMKFEIEAKVENHPDIQLYPGFSAVAEIVLDKRDSVLTIKERNLIFKKDSLFVELLNENNKKSKRLVKTGLSDGLRIEITEGLSLGDRVKVQTN</sequence>
<dbReference type="PANTHER" id="PTHR30469:SF33">
    <property type="entry name" value="SLR1207 PROTEIN"/>
    <property type="match status" value="1"/>
</dbReference>
<dbReference type="RefSeq" id="WP_130308303.1">
    <property type="nucleotide sequence ID" value="NZ_SHKN01000003.1"/>
</dbReference>
<dbReference type="Pfam" id="PF25881">
    <property type="entry name" value="HH_YBHG"/>
    <property type="match status" value="1"/>
</dbReference>
<dbReference type="InterPro" id="IPR058627">
    <property type="entry name" value="MdtA-like_C"/>
</dbReference>
<keyword evidence="6" id="KW-1185">Reference proteome</keyword>
<proteinExistence type="inferred from homology"/>
<keyword evidence="2" id="KW-0812">Transmembrane</keyword>
<evidence type="ECO:0000256" key="1">
    <source>
        <dbReference type="ARBA" id="ARBA00009477"/>
    </source>
</evidence>
<evidence type="ECO:0000259" key="3">
    <source>
        <dbReference type="Pfam" id="PF25881"/>
    </source>
</evidence>
<protein>
    <submittedName>
        <fullName evidence="5">HlyD family secretion protein</fullName>
    </submittedName>
</protein>
<keyword evidence="2" id="KW-1133">Transmembrane helix</keyword>
<dbReference type="Gene3D" id="2.40.30.170">
    <property type="match status" value="1"/>
</dbReference>
<evidence type="ECO:0000313" key="5">
    <source>
        <dbReference type="EMBL" id="RZT92459.1"/>
    </source>
</evidence>
<dbReference type="EMBL" id="SHKN01000003">
    <property type="protein sequence ID" value="RZT92459.1"/>
    <property type="molecule type" value="Genomic_DNA"/>
</dbReference>
<comment type="caution">
    <text evidence="5">The sequence shown here is derived from an EMBL/GenBank/DDBJ whole genome shotgun (WGS) entry which is preliminary data.</text>
</comment>
<dbReference type="OrthoDB" id="9809068at2"/>
<dbReference type="AlphaFoldDB" id="A0A4V2FS03"/>
<dbReference type="Gene3D" id="1.10.287.470">
    <property type="entry name" value="Helix hairpin bin"/>
    <property type="match status" value="1"/>
</dbReference>
<evidence type="ECO:0000259" key="4">
    <source>
        <dbReference type="Pfam" id="PF25967"/>
    </source>
</evidence>
<gene>
    <name evidence="5" type="ORF">EV201_2935</name>
</gene>
<dbReference type="Proteomes" id="UP000293562">
    <property type="component" value="Unassembled WGS sequence"/>
</dbReference>
<evidence type="ECO:0000256" key="2">
    <source>
        <dbReference type="SAM" id="Phobius"/>
    </source>
</evidence>
<accession>A0A4V2FS03</accession>
<feature type="transmembrane region" description="Helical" evidence="2">
    <location>
        <begin position="6"/>
        <end position="23"/>
    </location>
</feature>
<organism evidence="5 6">
    <name type="scientific">Ancylomarina subtilis</name>
    <dbReference type="NCBI Taxonomy" id="1639035"/>
    <lineage>
        <taxon>Bacteria</taxon>
        <taxon>Pseudomonadati</taxon>
        <taxon>Bacteroidota</taxon>
        <taxon>Bacteroidia</taxon>
        <taxon>Marinilabiliales</taxon>
        <taxon>Marinifilaceae</taxon>
        <taxon>Ancylomarina</taxon>
    </lineage>
</organism>
<comment type="similarity">
    <text evidence="1">Belongs to the membrane fusion protein (MFP) (TC 8.A.1) family.</text>
</comment>
<dbReference type="InterPro" id="IPR006143">
    <property type="entry name" value="RND_pump_MFP"/>
</dbReference>
<dbReference type="Pfam" id="PF25967">
    <property type="entry name" value="RND-MFP_C"/>
    <property type="match status" value="1"/>
</dbReference>
<dbReference type="Gene3D" id="2.40.420.20">
    <property type="match status" value="1"/>
</dbReference>
<dbReference type="GO" id="GO:0015562">
    <property type="term" value="F:efflux transmembrane transporter activity"/>
    <property type="evidence" value="ECO:0007669"/>
    <property type="project" value="TreeGrafter"/>
</dbReference>
<feature type="domain" description="Multidrug resistance protein MdtA-like C-terminal permuted SH3" evidence="4">
    <location>
        <begin position="313"/>
        <end position="352"/>
    </location>
</feature>
<dbReference type="NCBIfam" id="TIGR01730">
    <property type="entry name" value="RND_mfp"/>
    <property type="match status" value="1"/>
</dbReference>
<keyword evidence="2" id="KW-0472">Membrane</keyword>
<dbReference type="InterPro" id="IPR059052">
    <property type="entry name" value="HH_YbhG-like"/>
</dbReference>
<reference evidence="5 6" key="1">
    <citation type="submission" date="2019-02" db="EMBL/GenBank/DDBJ databases">
        <title>Genomic Encyclopedia of Type Strains, Phase IV (KMG-IV): sequencing the most valuable type-strain genomes for metagenomic binning, comparative biology and taxonomic classification.</title>
        <authorList>
            <person name="Goeker M."/>
        </authorList>
    </citation>
    <scope>NUCLEOTIDE SEQUENCE [LARGE SCALE GENOMIC DNA]</scope>
    <source>
        <strain evidence="5 6">DSM 28825</strain>
    </source>
</reference>
<dbReference type="PANTHER" id="PTHR30469">
    <property type="entry name" value="MULTIDRUG RESISTANCE PROTEIN MDTA"/>
    <property type="match status" value="1"/>
</dbReference>
<dbReference type="GO" id="GO:1990281">
    <property type="term" value="C:efflux pump complex"/>
    <property type="evidence" value="ECO:0007669"/>
    <property type="project" value="TreeGrafter"/>
</dbReference>
<feature type="domain" description="YbhG-like alpha-helical hairpin" evidence="3">
    <location>
        <begin position="95"/>
        <end position="166"/>
    </location>
</feature>